<keyword evidence="5 6" id="KW-0560">Oxidoreductase</keyword>
<keyword evidence="4 6" id="KW-0521">NADP</keyword>
<evidence type="ECO:0000313" key="9">
    <source>
        <dbReference type="Proteomes" id="UP000199008"/>
    </source>
</evidence>
<dbReference type="Pfam" id="PF07992">
    <property type="entry name" value="Pyr_redox_2"/>
    <property type="match status" value="1"/>
</dbReference>
<dbReference type="PANTHER" id="PTHR48105">
    <property type="entry name" value="THIOREDOXIN REDUCTASE 1-RELATED-RELATED"/>
    <property type="match status" value="1"/>
</dbReference>
<dbReference type="InterPro" id="IPR023753">
    <property type="entry name" value="FAD/NAD-binding_dom"/>
</dbReference>
<dbReference type="InterPro" id="IPR036188">
    <property type="entry name" value="FAD/NAD-bd_sf"/>
</dbReference>
<protein>
    <recommendedName>
        <fullName evidence="6">Ferredoxin--NADP reductase</fullName>
        <shortName evidence="6">FNR</shortName>
        <shortName evidence="6">Fd-NADP(+) reductase</shortName>
        <ecNumber evidence="6">1.18.1.2</ecNumber>
    </recommendedName>
</protein>
<dbReference type="GO" id="GO:0050660">
    <property type="term" value="F:flavin adenine dinucleotide binding"/>
    <property type="evidence" value="ECO:0007669"/>
    <property type="project" value="UniProtKB-UniRule"/>
</dbReference>
<dbReference type="PRINTS" id="PR00469">
    <property type="entry name" value="PNDRDTASEII"/>
</dbReference>
<proteinExistence type="inferred from homology"/>
<evidence type="ECO:0000313" key="8">
    <source>
        <dbReference type="EMBL" id="SDL14284.1"/>
    </source>
</evidence>
<feature type="domain" description="FAD/NAD(P)-binding" evidence="7">
    <location>
        <begin position="4"/>
        <end position="292"/>
    </location>
</feature>
<comment type="cofactor">
    <cofactor evidence="6">
        <name>FAD</name>
        <dbReference type="ChEBI" id="CHEBI:57692"/>
    </cofactor>
    <text evidence="6">Binds 1 FAD per subunit.</text>
</comment>
<dbReference type="SUPFAM" id="SSF51905">
    <property type="entry name" value="FAD/NAD(P)-binding domain"/>
    <property type="match status" value="1"/>
</dbReference>
<reference evidence="9" key="1">
    <citation type="submission" date="2016-10" db="EMBL/GenBank/DDBJ databases">
        <authorList>
            <person name="Varghese N."/>
            <person name="Submissions S."/>
        </authorList>
    </citation>
    <scope>NUCLEOTIDE SEQUENCE [LARGE SCALE GENOMIC DNA]</scope>
    <source>
        <strain evidence="9">CGMCC 1.8895</strain>
    </source>
</reference>
<feature type="binding site" evidence="6">
    <location>
        <position position="41"/>
    </location>
    <ligand>
        <name>FAD</name>
        <dbReference type="ChEBI" id="CHEBI:57692"/>
    </ligand>
</feature>
<feature type="binding site" evidence="6">
    <location>
        <position position="321"/>
    </location>
    <ligand>
        <name>FAD</name>
        <dbReference type="ChEBI" id="CHEBI:57692"/>
    </ligand>
</feature>
<dbReference type="STRING" id="576118.SAMN05216216_12513"/>
<dbReference type="EC" id="1.18.1.2" evidence="6"/>
<dbReference type="Proteomes" id="UP000199008">
    <property type="component" value="Unassembled WGS sequence"/>
</dbReference>
<dbReference type="GO" id="GO:0050661">
    <property type="term" value="F:NADP binding"/>
    <property type="evidence" value="ECO:0007669"/>
    <property type="project" value="UniProtKB-UniRule"/>
</dbReference>
<keyword evidence="2 6" id="KW-0285">Flavoprotein</keyword>
<keyword evidence="9" id="KW-1185">Reference proteome</keyword>
<evidence type="ECO:0000256" key="3">
    <source>
        <dbReference type="ARBA" id="ARBA00022827"/>
    </source>
</evidence>
<accession>A0A1G9HNH0</accession>
<dbReference type="EMBL" id="FNFY01000025">
    <property type="protein sequence ID" value="SDL14284.1"/>
    <property type="molecule type" value="Genomic_DNA"/>
</dbReference>
<comment type="caution">
    <text evidence="6">Lacks conserved residue(s) required for the propagation of feature annotation.</text>
</comment>
<evidence type="ECO:0000259" key="7">
    <source>
        <dbReference type="Pfam" id="PF07992"/>
    </source>
</evidence>
<dbReference type="OrthoDB" id="9806179at2"/>
<sequence length="338" mass="37160">MKIFDTLIIGGGPAGLYAAFYAGLRGMTVKLIEHHDTLGGKLDIYREKFIWDIGGMPANTGDEVVRQLIEQAYTFGPDISTGTTCEDIIKEDGVFIATTTKGQFKAKSVIIATGRGIYSPVKLNISGAEKYEMSNLYYTVKDLKMFKDKNVLISGGGNTAVDWAHDLGGIANSITLVCRKNELKGHEAMVDKLDRYNIHVIRGETIDTLMPDENEDHIQSVQLTDGREIFTDAVVINHGFDANSEFIGRLKEHIPMNEHQMIETVNTVETGIPGLFSCGDQITYDNRVHLIATCFPEAATAANFAKTYITGGEAAEEAIVSSHNEAFANKNKEMIQQI</sequence>
<feature type="binding site" evidence="6">
    <location>
        <position position="33"/>
    </location>
    <ligand>
        <name>FAD</name>
        <dbReference type="ChEBI" id="CHEBI:57692"/>
    </ligand>
</feature>
<dbReference type="HAMAP" id="MF_01685">
    <property type="entry name" value="FENR2"/>
    <property type="match status" value="1"/>
</dbReference>
<dbReference type="InterPro" id="IPR050097">
    <property type="entry name" value="Ferredoxin-NADP_redctase_2"/>
</dbReference>
<evidence type="ECO:0000256" key="4">
    <source>
        <dbReference type="ARBA" id="ARBA00022857"/>
    </source>
</evidence>
<dbReference type="AlphaFoldDB" id="A0A1G9HNH0"/>
<comment type="subunit">
    <text evidence="1 6">Homodimer.</text>
</comment>
<evidence type="ECO:0000256" key="1">
    <source>
        <dbReference type="ARBA" id="ARBA00011738"/>
    </source>
</evidence>
<name>A0A1G9HNH0_9BACL</name>
<comment type="catalytic activity">
    <reaction evidence="6">
        <text>2 reduced [2Fe-2S]-[ferredoxin] + NADP(+) + H(+) = 2 oxidized [2Fe-2S]-[ferredoxin] + NADPH</text>
        <dbReference type="Rhea" id="RHEA:20125"/>
        <dbReference type="Rhea" id="RHEA-COMP:10000"/>
        <dbReference type="Rhea" id="RHEA-COMP:10001"/>
        <dbReference type="ChEBI" id="CHEBI:15378"/>
        <dbReference type="ChEBI" id="CHEBI:33737"/>
        <dbReference type="ChEBI" id="CHEBI:33738"/>
        <dbReference type="ChEBI" id="CHEBI:57783"/>
        <dbReference type="ChEBI" id="CHEBI:58349"/>
        <dbReference type="EC" id="1.18.1.2"/>
    </reaction>
</comment>
<evidence type="ECO:0000256" key="2">
    <source>
        <dbReference type="ARBA" id="ARBA00022630"/>
    </source>
</evidence>
<comment type="similarity">
    <text evidence="6">Belongs to the ferredoxin--NADP reductase type 2 family.</text>
</comment>
<evidence type="ECO:0000256" key="6">
    <source>
        <dbReference type="HAMAP-Rule" id="MF_01685"/>
    </source>
</evidence>
<organism evidence="8 9">
    <name type="scientific">Lacicoccus qingdaonensis</name>
    <dbReference type="NCBI Taxonomy" id="576118"/>
    <lineage>
        <taxon>Bacteria</taxon>
        <taxon>Bacillati</taxon>
        <taxon>Bacillota</taxon>
        <taxon>Bacilli</taxon>
        <taxon>Bacillales</taxon>
        <taxon>Salinicoccaceae</taxon>
        <taxon>Lacicoccus</taxon>
    </lineage>
</organism>
<dbReference type="GO" id="GO:0004324">
    <property type="term" value="F:ferredoxin-NADP+ reductase activity"/>
    <property type="evidence" value="ECO:0007669"/>
    <property type="project" value="UniProtKB-UniRule"/>
</dbReference>
<dbReference type="RefSeq" id="WP_092987522.1">
    <property type="nucleotide sequence ID" value="NZ_FNFY01000025.1"/>
</dbReference>
<keyword evidence="3 6" id="KW-0274">FAD</keyword>
<dbReference type="InterPro" id="IPR022890">
    <property type="entry name" value="Fd--NADP_Rdtase_type_2"/>
</dbReference>
<evidence type="ECO:0000256" key="5">
    <source>
        <dbReference type="ARBA" id="ARBA00023002"/>
    </source>
</evidence>
<feature type="binding site" evidence="6">
    <location>
        <position position="45"/>
    </location>
    <ligand>
        <name>FAD</name>
        <dbReference type="ChEBI" id="CHEBI:57692"/>
    </ligand>
</feature>
<feature type="binding site" evidence="6">
    <location>
        <position position="280"/>
    </location>
    <ligand>
        <name>FAD</name>
        <dbReference type="ChEBI" id="CHEBI:57692"/>
    </ligand>
</feature>
<dbReference type="Gene3D" id="3.50.50.60">
    <property type="entry name" value="FAD/NAD(P)-binding domain"/>
    <property type="match status" value="2"/>
</dbReference>
<gene>
    <name evidence="8" type="ORF">SAMN05216216_12513</name>
</gene>
<dbReference type="PRINTS" id="PR00368">
    <property type="entry name" value="FADPNR"/>
</dbReference>